<dbReference type="SMART" id="SM00339">
    <property type="entry name" value="FH"/>
    <property type="match status" value="1"/>
</dbReference>
<dbReference type="PANTHER" id="PTHR46805">
    <property type="entry name" value="FORKHEAD BOX PROTEIN J1"/>
    <property type="match status" value="1"/>
</dbReference>
<evidence type="ECO:0000313" key="9">
    <source>
        <dbReference type="Ensembl" id="ENSBOBP00000021725.1"/>
    </source>
</evidence>
<dbReference type="GO" id="GO:0005634">
    <property type="term" value="C:nucleus"/>
    <property type="evidence" value="ECO:0007669"/>
    <property type="project" value="UniProtKB-SubCell"/>
</dbReference>
<dbReference type="Gene3D" id="1.10.10.10">
    <property type="entry name" value="Winged helix-like DNA-binding domain superfamily/Winged helix DNA-binding domain"/>
    <property type="match status" value="1"/>
</dbReference>
<dbReference type="InterPro" id="IPR047513">
    <property type="entry name" value="FOXJ1"/>
</dbReference>
<evidence type="ECO:0000256" key="1">
    <source>
        <dbReference type="ARBA" id="ARBA00004123"/>
    </source>
</evidence>
<dbReference type="Proteomes" id="UP000694567">
    <property type="component" value="Unplaced"/>
</dbReference>
<evidence type="ECO:0000259" key="8">
    <source>
        <dbReference type="PROSITE" id="PS50039"/>
    </source>
</evidence>
<evidence type="ECO:0000256" key="7">
    <source>
        <dbReference type="SAM" id="MobiDB-lite"/>
    </source>
</evidence>
<evidence type="ECO:0000256" key="5">
    <source>
        <dbReference type="ARBA" id="ARBA00023242"/>
    </source>
</evidence>
<evidence type="ECO:0000256" key="3">
    <source>
        <dbReference type="ARBA" id="ARBA00023125"/>
    </source>
</evidence>
<reference evidence="9" key="2">
    <citation type="submission" date="2025-09" db="UniProtKB">
        <authorList>
            <consortium name="Ensembl"/>
        </authorList>
    </citation>
    <scope>IDENTIFICATION</scope>
</reference>
<comment type="subcellular location">
    <subcellularLocation>
        <location evidence="1 6">Nucleus</location>
    </subcellularLocation>
</comment>
<dbReference type="CDD" id="cd20023">
    <property type="entry name" value="FH_FOXJ1"/>
    <property type="match status" value="1"/>
</dbReference>
<dbReference type="Pfam" id="PF00250">
    <property type="entry name" value="Forkhead"/>
    <property type="match status" value="1"/>
</dbReference>
<feature type="domain" description="Fork-head" evidence="8">
    <location>
        <begin position="87"/>
        <end position="181"/>
    </location>
</feature>
<keyword evidence="5 6" id="KW-0539">Nucleus</keyword>
<keyword evidence="2" id="KW-0805">Transcription regulation</keyword>
<organism evidence="9 10">
    <name type="scientific">Bubo bubo</name>
    <name type="common">Eurasian eagle-owl</name>
    <name type="synonym">Strix bubo</name>
    <dbReference type="NCBI Taxonomy" id="30461"/>
    <lineage>
        <taxon>Eukaryota</taxon>
        <taxon>Metazoa</taxon>
        <taxon>Chordata</taxon>
        <taxon>Craniata</taxon>
        <taxon>Vertebrata</taxon>
        <taxon>Euteleostomi</taxon>
        <taxon>Archelosauria</taxon>
        <taxon>Archosauria</taxon>
        <taxon>Dinosauria</taxon>
        <taxon>Saurischia</taxon>
        <taxon>Theropoda</taxon>
        <taxon>Coelurosauria</taxon>
        <taxon>Aves</taxon>
        <taxon>Neognathae</taxon>
        <taxon>Neoaves</taxon>
        <taxon>Telluraves</taxon>
        <taxon>Strigiformes</taxon>
        <taxon>Strigidae</taxon>
        <taxon>Bubo</taxon>
    </lineage>
</organism>
<dbReference type="InterPro" id="IPR036390">
    <property type="entry name" value="WH_DNA-bd_sf"/>
</dbReference>
<feature type="DNA-binding region" description="Fork-head" evidence="6">
    <location>
        <begin position="87"/>
        <end position="181"/>
    </location>
</feature>
<dbReference type="InterPro" id="IPR030456">
    <property type="entry name" value="TF_fork_head_CS_2"/>
</dbReference>
<sequence>MAEGRPSCQQAGETRRQAAGMGDLGRRVDSMTSLMWLPDLSLKDIGIPGPIDSPGIPSFAAPCLPLAADPACVATSQVDYKTNPHVKPPYSYATLICMVMEASDKPHITLSAIYEWINDNFCYFRRANPTWQNSIRHNLSSKKRFIRVPREKGEPGKGGFWKLDPQYSNQLKNGASKKRRMTPVQLHPTFTETAQPEAQCVASPAASAPASKNILTVSVESQQLLEEFEEVTGDLNANPQVAKVPWLSSSALLSQGEQPELGLLEGDLDWEAIFNTSMNGEFSLFDDLELTPPNKPTRGNQDSTGDGQHIECAQGQEQVLTEPHQNNLEFEPFMATSLLQHAWDEETEDDLSIWMSSGLSPSMPLFWALGWVGVAAFW</sequence>
<dbReference type="PROSITE" id="PS50039">
    <property type="entry name" value="FORK_HEAD_3"/>
    <property type="match status" value="1"/>
</dbReference>
<dbReference type="InterPro" id="IPR001766">
    <property type="entry name" value="Fork_head_dom"/>
</dbReference>
<feature type="region of interest" description="Disordered" evidence="7">
    <location>
        <begin position="1"/>
        <end position="23"/>
    </location>
</feature>
<accession>A0A8C0FNR2</accession>
<dbReference type="InterPro" id="IPR047512">
    <property type="entry name" value="FH_FOXJ1"/>
</dbReference>
<evidence type="ECO:0000256" key="6">
    <source>
        <dbReference type="PROSITE-ProRule" id="PRU00089"/>
    </source>
</evidence>
<name>A0A8C0FNR2_BUBBB</name>
<dbReference type="GO" id="GO:0000978">
    <property type="term" value="F:RNA polymerase II cis-regulatory region sequence-specific DNA binding"/>
    <property type="evidence" value="ECO:0007669"/>
    <property type="project" value="TreeGrafter"/>
</dbReference>
<dbReference type="SUPFAM" id="SSF46785">
    <property type="entry name" value="Winged helix' DNA-binding domain"/>
    <property type="match status" value="1"/>
</dbReference>
<proteinExistence type="predicted"/>
<dbReference type="AlphaFoldDB" id="A0A8C0FNR2"/>
<keyword evidence="3 6" id="KW-0238">DNA-binding</keyword>
<keyword evidence="10" id="KW-1185">Reference proteome</keyword>
<keyword evidence="4" id="KW-0804">Transcription</keyword>
<evidence type="ECO:0000256" key="2">
    <source>
        <dbReference type="ARBA" id="ARBA00023015"/>
    </source>
</evidence>
<dbReference type="InterPro" id="IPR036388">
    <property type="entry name" value="WH-like_DNA-bd_sf"/>
</dbReference>
<protein>
    <recommendedName>
        <fullName evidence="8">Fork-head domain-containing protein</fullName>
    </recommendedName>
</protein>
<reference evidence="9" key="1">
    <citation type="submission" date="2025-08" db="UniProtKB">
        <authorList>
            <consortium name="Ensembl"/>
        </authorList>
    </citation>
    <scope>IDENTIFICATION</scope>
</reference>
<evidence type="ECO:0000313" key="10">
    <source>
        <dbReference type="Proteomes" id="UP000694567"/>
    </source>
</evidence>
<evidence type="ECO:0000256" key="4">
    <source>
        <dbReference type="ARBA" id="ARBA00023163"/>
    </source>
</evidence>
<dbReference type="GO" id="GO:0000981">
    <property type="term" value="F:DNA-binding transcription factor activity, RNA polymerase II-specific"/>
    <property type="evidence" value="ECO:0007669"/>
    <property type="project" value="TreeGrafter"/>
</dbReference>
<dbReference type="Ensembl" id="ENSBOBT00000022214.1">
    <property type="protein sequence ID" value="ENSBOBP00000021725.1"/>
    <property type="gene ID" value="ENSBOBG00000013163.1"/>
</dbReference>
<dbReference type="PRINTS" id="PR00053">
    <property type="entry name" value="FORKHEAD"/>
</dbReference>
<dbReference type="PROSITE" id="PS00658">
    <property type="entry name" value="FORK_HEAD_2"/>
    <property type="match status" value="1"/>
</dbReference>
<dbReference type="FunFam" id="1.10.10.10:FF:000030">
    <property type="entry name" value="Forkhead box protein K2"/>
    <property type="match status" value="1"/>
</dbReference>
<dbReference type="PANTHER" id="PTHR46805:SF1">
    <property type="entry name" value="FORKHEAD BOX PROTEIN J1"/>
    <property type="match status" value="1"/>
</dbReference>